<reference evidence="1" key="2">
    <citation type="journal article" date="2015" name="Data Brief">
        <title>Shoot transcriptome of the giant reed, Arundo donax.</title>
        <authorList>
            <person name="Barrero R.A."/>
            <person name="Guerrero F.D."/>
            <person name="Moolhuijzen P."/>
            <person name="Goolsby J.A."/>
            <person name="Tidwell J."/>
            <person name="Bellgard S.E."/>
            <person name="Bellgard M.I."/>
        </authorList>
    </citation>
    <scope>NUCLEOTIDE SEQUENCE</scope>
    <source>
        <tissue evidence="1">Shoot tissue taken approximately 20 cm above the soil surface</tissue>
    </source>
</reference>
<organism evidence="1">
    <name type="scientific">Arundo donax</name>
    <name type="common">Giant reed</name>
    <name type="synonym">Donax arundinaceus</name>
    <dbReference type="NCBI Taxonomy" id="35708"/>
    <lineage>
        <taxon>Eukaryota</taxon>
        <taxon>Viridiplantae</taxon>
        <taxon>Streptophyta</taxon>
        <taxon>Embryophyta</taxon>
        <taxon>Tracheophyta</taxon>
        <taxon>Spermatophyta</taxon>
        <taxon>Magnoliopsida</taxon>
        <taxon>Liliopsida</taxon>
        <taxon>Poales</taxon>
        <taxon>Poaceae</taxon>
        <taxon>PACMAD clade</taxon>
        <taxon>Arundinoideae</taxon>
        <taxon>Arundineae</taxon>
        <taxon>Arundo</taxon>
    </lineage>
</organism>
<dbReference type="EMBL" id="GBRH01251474">
    <property type="protein sequence ID" value="JAD46421.1"/>
    <property type="molecule type" value="Transcribed_RNA"/>
</dbReference>
<protein>
    <submittedName>
        <fullName evidence="1">Uncharacterized protein</fullName>
    </submittedName>
</protein>
<proteinExistence type="predicted"/>
<accession>A0A0A9A5P4</accession>
<sequence>MEVMMMIMRRRRMKVLWLHVGNLKWPDQIEQLQVQLVCTI</sequence>
<reference evidence="1" key="1">
    <citation type="submission" date="2014-09" db="EMBL/GenBank/DDBJ databases">
        <authorList>
            <person name="Magalhaes I.L.F."/>
            <person name="Oliveira U."/>
            <person name="Santos F.R."/>
            <person name="Vidigal T.H.D.A."/>
            <person name="Brescovit A.D."/>
            <person name="Santos A.J."/>
        </authorList>
    </citation>
    <scope>NUCLEOTIDE SEQUENCE</scope>
    <source>
        <tissue evidence="1">Shoot tissue taken approximately 20 cm above the soil surface</tissue>
    </source>
</reference>
<evidence type="ECO:0000313" key="1">
    <source>
        <dbReference type="EMBL" id="JAD46421.1"/>
    </source>
</evidence>
<dbReference type="AlphaFoldDB" id="A0A0A9A5P4"/>
<name>A0A0A9A5P4_ARUDO</name>